<evidence type="ECO:0000313" key="2">
    <source>
        <dbReference type="EMBL" id="NER14433.1"/>
    </source>
</evidence>
<dbReference type="AlphaFoldDB" id="A0A6P0UUE6"/>
<name>A0A6P0UUE6_9FLAO</name>
<gene>
    <name evidence="2" type="ORF">GWK08_13345</name>
</gene>
<evidence type="ECO:0000313" key="3">
    <source>
        <dbReference type="Proteomes" id="UP000468581"/>
    </source>
</evidence>
<reference evidence="2 3" key="1">
    <citation type="submission" date="2020-01" db="EMBL/GenBank/DDBJ databases">
        <title>Leptobacterium flavescens.</title>
        <authorList>
            <person name="Wang G."/>
        </authorList>
    </citation>
    <scope>NUCLEOTIDE SEQUENCE [LARGE SCALE GENOMIC DNA]</scope>
    <source>
        <strain evidence="2 3">KCTC 22160</strain>
    </source>
</reference>
<accession>A0A6P0UUE6</accession>
<dbReference type="Pfam" id="PF12867">
    <property type="entry name" value="DinB_2"/>
    <property type="match status" value="1"/>
</dbReference>
<keyword evidence="3" id="KW-1185">Reference proteome</keyword>
<sequence>METAFDIAMQNRKAFSGFLKNTPYDDLVKIPPGFRNNIFWNIAHVVAIQQQLLYKRSGLEMMIDSDLEKKYGNGSVPEERVSQEEIERIDSLLLNCIRQSREDYSKNIFREYKELTTRAGVVLKNIDDAIHFNTYHEGLHLGYIFSLFKAINN</sequence>
<dbReference type="SUPFAM" id="SSF109854">
    <property type="entry name" value="DinB/YfiT-like putative metalloenzymes"/>
    <property type="match status" value="1"/>
</dbReference>
<dbReference type="InterPro" id="IPR024775">
    <property type="entry name" value="DinB-like"/>
</dbReference>
<organism evidence="2 3">
    <name type="scientific">Leptobacterium flavescens</name>
    <dbReference type="NCBI Taxonomy" id="472055"/>
    <lineage>
        <taxon>Bacteria</taxon>
        <taxon>Pseudomonadati</taxon>
        <taxon>Bacteroidota</taxon>
        <taxon>Flavobacteriia</taxon>
        <taxon>Flavobacteriales</taxon>
        <taxon>Flavobacteriaceae</taxon>
        <taxon>Leptobacterium</taxon>
    </lineage>
</organism>
<dbReference type="Gene3D" id="1.20.120.450">
    <property type="entry name" value="dinb family like domain"/>
    <property type="match status" value="1"/>
</dbReference>
<dbReference type="InterPro" id="IPR034660">
    <property type="entry name" value="DinB/YfiT-like"/>
</dbReference>
<dbReference type="RefSeq" id="WP_163607725.1">
    <property type="nucleotide sequence ID" value="NZ_JAABOO010000003.1"/>
</dbReference>
<proteinExistence type="predicted"/>
<dbReference type="Proteomes" id="UP000468581">
    <property type="component" value="Unassembled WGS sequence"/>
</dbReference>
<feature type="domain" description="DinB-like" evidence="1">
    <location>
        <begin position="10"/>
        <end position="144"/>
    </location>
</feature>
<comment type="caution">
    <text evidence="2">The sequence shown here is derived from an EMBL/GenBank/DDBJ whole genome shotgun (WGS) entry which is preliminary data.</text>
</comment>
<dbReference type="EMBL" id="JAABOO010000003">
    <property type="protein sequence ID" value="NER14433.1"/>
    <property type="molecule type" value="Genomic_DNA"/>
</dbReference>
<protein>
    <submittedName>
        <fullName evidence="2">DinB family protein</fullName>
    </submittedName>
</protein>
<evidence type="ECO:0000259" key="1">
    <source>
        <dbReference type="Pfam" id="PF12867"/>
    </source>
</evidence>